<evidence type="ECO:0008006" key="2">
    <source>
        <dbReference type="Google" id="ProtNLM"/>
    </source>
</evidence>
<protein>
    <recommendedName>
        <fullName evidence="2">Winged helix DNA-binding domain-containing protein</fullName>
    </recommendedName>
</protein>
<name>X0UTE2_9ZZZZ</name>
<comment type="caution">
    <text evidence="1">The sequence shown here is derived from an EMBL/GenBank/DDBJ whole genome shotgun (WGS) entry which is preliminary data.</text>
</comment>
<dbReference type="EMBL" id="BARS01024067">
    <property type="protein sequence ID" value="GAG03563.1"/>
    <property type="molecule type" value="Genomic_DNA"/>
</dbReference>
<dbReference type="AlphaFoldDB" id="X0UTE2"/>
<gene>
    <name evidence="1" type="ORF">S01H1_38253</name>
</gene>
<sequence length="100" mass="11751">MRLSRLQKHILLRCYESKNVKVPKSAFYKYYPAKEFKENKLGVQVGVQSSLENLVVKDLVVVFGYKTAKKLYINKVRLTAKGRKIARELIKKRQRKLPIK</sequence>
<organism evidence="1">
    <name type="scientific">marine sediment metagenome</name>
    <dbReference type="NCBI Taxonomy" id="412755"/>
    <lineage>
        <taxon>unclassified sequences</taxon>
        <taxon>metagenomes</taxon>
        <taxon>ecological metagenomes</taxon>
    </lineage>
</organism>
<proteinExistence type="predicted"/>
<reference evidence="1" key="1">
    <citation type="journal article" date="2014" name="Front. Microbiol.">
        <title>High frequency of phylogenetically diverse reductive dehalogenase-homologous genes in deep subseafloor sedimentary metagenomes.</title>
        <authorList>
            <person name="Kawai M."/>
            <person name="Futagami T."/>
            <person name="Toyoda A."/>
            <person name="Takaki Y."/>
            <person name="Nishi S."/>
            <person name="Hori S."/>
            <person name="Arai W."/>
            <person name="Tsubouchi T."/>
            <person name="Morono Y."/>
            <person name="Uchiyama I."/>
            <person name="Ito T."/>
            <person name="Fujiyama A."/>
            <person name="Inagaki F."/>
            <person name="Takami H."/>
        </authorList>
    </citation>
    <scope>NUCLEOTIDE SEQUENCE</scope>
    <source>
        <strain evidence="1">Expedition CK06-06</strain>
    </source>
</reference>
<evidence type="ECO:0000313" key="1">
    <source>
        <dbReference type="EMBL" id="GAG03563.1"/>
    </source>
</evidence>
<accession>X0UTE2</accession>